<organism evidence="2 3">
    <name type="scientific">Acrobeloides nanus</name>
    <dbReference type="NCBI Taxonomy" id="290746"/>
    <lineage>
        <taxon>Eukaryota</taxon>
        <taxon>Metazoa</taxon>
        <taxon>Ecdysozoa</taxon>
        <taxon>Nematoda</taxon>
        <taxon>Chromadorea</taxon>
        <taxon>Rhabditida</taxon>
        <taxon>Tylenchina</taxon>
        <taxon>Cephalobomorpha</taxon>
        <taxon>Cephaloboidea</taxon>
        <taxon>Cephalobidae</taxon>
        <taxon>Acrobeloides</taxon>
    </lineage>
</organism>
<sequence>MEVEEENATQNTSPEDLFERLEAMEGREQHIMVEDEPVEDDASDIEELETQTTPKKRKIIEEDNDEFEGSTNPDVNEIEHQEENMSDGQDENNEDEDEMQEESMNGQEQDHEDTIVDEPSIVREFDVCPKQHLTIFH</sequence>
<feature type="region of interest" description="Disordered" evidence="1">
    <location>
        <begin position="1"/>
        <end position="117"/>
    </location>
</feature>
<feature type="compositionally biased region" description="Basic and acidic residues" evidence="1">
    <location>
        <begin position="108"/>
        <end position="117"/>
    </location>
</feature>
<protein>
    <submittedName>
        <fullName evidence="3">Uncharacterized protein</fullName>
    </submittedName>
</protein>
<dbReference type="AlphaFoldDB" id="A0A914CWZ2"/>
<proteinExistence type="predicted"/>
<accession>A0A914CWZ2</accession>
<dbReference type="WBParaSite" id="ACRNAN_scaffold14726.g22718.t1">
    <property type="protein sequence ID" value="ACRNAN_scaffold14726.g22718.t1"/>
    <property type="gene ID" value="ACRNAN_scaffold14726.g22718"/>
</dbReference>
<name>A0A914CWZ2_9BILA</name>
<feature type="compositionally biased region" description="Acidic residues" evidence="1">
    <location>
        <begin position="34"/>
        <end position="49"/>
    </location>
</feature>
<feature type="compositionally biased region" description="Basic and acidic residues" evidence="1">
    <location>
        <begin position="17"/>
        <end position="33"/>
    </location>
</feature>
<feature type="compositionally biased region" description="Acidic residues" evidence="1">
    <location>
        <begin position="84"/>
        <end position="101"/>
    </location>
</feature>
<dbReference type="Proteomes" id="UP000887540">
    <property type="component" value="Unplaced"/>
</dbReference>
<evidence type="ECO:0000256" key="1">
    <source>
        <dbReference type="SAM" id="MobiDB-lite"/>
    </source>
</evidence>
<reference evidence="3" key="1">
    <citation type="submission" date="2022-11" db="UniProtKB">
        <authorList>
            <consortium name="WormBaseParasite"/>
        </authorList>
    </citation>
    <scope>IDENTIFICATION</scope>
</reference>
<evidence type="ECO:0000313" key="3">
    <source>
        <dbReference type="WBParaSite" id="ACRNAN_scaffold14726.g22718.t1"/>
    </source>
</evidence>
<evidence type="ECO:0000313" key="2">
    <source>
        <dbReference type="Proteomes" id="UP000887540"/>
    </source>
</evidence>
<keyword evidence="2" id="KW-1185">Reference proteome</keyword>